<dbReference type="GeneID" id="30200642"/>
<dbReference type="GO" id="GO:0031267">
    <property type="term" value="F:small GTPase binding"/>
    <property type="evidence" value="ECO:0007669"/>
    <property type="project" value="EnsemblFungi"/>
</dbReference>
<dbReference type="GO" id="GO:0005886">
    <property type="term" value="C:plasma membrane"/>
    <property type="evidence" value="ECO:0007669"/>
    <property type="project" value="EnsemblFungi"/>
</dbReference>
<gene>
    <name evidence="6" type="ORF">WICANDRAFT_62557</name>
</gene>
<dbReference type="GO" id="GO:0007266">
    <property type="term" value="P:Rho protein signal transduction"/>
    <property type="evidence" value="ECO:0007669"/>
    <property type="project" value="EnsemblFungi"/>
</dbReference>
<dbReference type="InterPro" id="IPR004140">
    <property type="entry name" value="Exo70"/>
</dbReference>
<dbReference type="GO" id="GO:0005935">
    <property type="term" value="C:cellular bud neck"/>
    <property type="evidence" value="ECO:0007669"/>
    <property type="project" value="UniProtKB-SubCell"/>
</dbReference>
<comment type="subcellular location">
    <subcellularLocation>
        <location evidence="4">Bud</location>
    </subcellularLocation>
    <subcellularLocation>
        <location evidence="4">Bud neck</location>
    </subcellularLocation>
</comment>
<name>A0A1E3P502_WICAA</name>
<dbReference type="PANTHER" id="PTHR12542">
    <property type="entry name" value="EXOCYST COMPLEX PROTEIN EXO70"/>
    <property type="match status" value="1"/>
</dbReference>
<comment type="similarity">
    <text evidence="1 4">Belongs to the EXO70 family.</text>
</comment>
<organism evidence="6 7">
    <name type="scientific">Wickerhamomyces anomalus (strain ATCC 58044 / CBS 1984 / NCYC 433 / NRRL Y-366-8)</name>
    <name type="common">Yeast</name>
    <name type="synonym">Hansenula anomala</name>
    <dbReference type="NCBI Taxonomy" id="683960"/>
    <lineage>
        <taxon>Eukaryota</taxon>
        <taxon>Fungi</taxon>
        <taxon>Dikarya</taxon>
        <taxon>Ascomycota</taxon>
        <taxon>Saccharomycotina</taxon>
        <taxon>Saccharomycetes</taxon>
        <taxon>Phaffomycetales</taxon>
        <taxon>Wickerhamomycetaceae</taxon>
        <taxon>Wickerhamomyces</taxon>
    </lineage>
</organism>
<evidence type="ECO:0000313" key="7">
    <source>
        <dbReference type="Proteomes" id="UP000094112"/>
    </source>
</evidence>
<dbReference type="SUPFAM" id="SSF74788">
    <property type="entry name" value="Cullin repeat-like"/>
    <property type="match status" value="1"/>
</dbReference>
<dbReference type="GO" id="GO:0000145">
    <property type="term" value="C:exocyst"/>
    <property type="evidence" value="ECO:0007669"/>
    <property type="project" value="EnsemblFungi"/>
</dbReference>
<dbReference type="AlphaFoldDB" id="A0A1E3P502"/>
<proteinExistence type="inferred from homology"/>
<reference evidence="6 7" key="1">
    <citation type="journal article" date="2016" name="Proc. Natl. Acad. Sci. U.S.A.">
        <title>Comparative genomics of biotechnologically important yeasts.</title>
        <authorList>
            <person name="Riley R."/>
            <person name="Haridas S."/>
            <person name="Wolfe K.H."/>
            <person name="Lopes M.R."/>
            <person name="Hittinger C.T."/>
            <person name="Goeker M."/>
            <person name="Salamov A.A."/>
            <person name="Wisecaver J.H."/>
            <person name="Long T.M."/>
            <person name="Calvey C.H."/>
            <person name="Aerts A.L."/>
            <person name="Barry K.W."/>
            <person name="Choi C."/>
            <person name="Clum A."/>
            <person name="Coughlan A.Y."/>
            <person name="Deshpande S."/>
            <person name="Douglass A.P."/>
            <person name="Hanson S.J."/>
            <person name="Klenk H.-P."/>
            <person name="LaButti K.M."/>
            <person name="Lapidus A."/>
            <person name="Lindquist E.A."/>
            <person name="Lipzen A.M."/>
            <person name="Meier-Kolthoff J.P."/>
            <person name="Ohm R.A."/>
            <person name="Otillar R.P."/>
            <person name="Pangilinan J.L."/>
            <person name="Peng Y."/>
            <person name="Rokas A."/>
            <person name="Rosa C.A."/>
            <person name="Scheuner C."/>
            <person name="Sibirny A.A."/>
            <person name="Slot J.C."/>
            <person name="Stielow J.B."/>
            <person name="Sun H."/>
            <person name="Kurtzman C.P."/>
            <person name="Blackwell M."/>
            <person name="Grigoriev I.V."/>
            <person name="Jeffries T.W."/>
        </authorList>
    </citation>
    <scope>NUCLEOTIDE SEQUENCE [LARGE SCALE GENOMIC DNA]</scope>
    <source>
        <strain evidence="7">ATCC 58044 / CBS 1984 / NCYC 433 / NRRL Y-366-8</strain>
    </source>
</reference>
<dbReference type="Pfam" id="PF20669">
    <property type="entry name" value="Exo70_N"/>
    <property type="match status" value="1"/>
</dbReference>
<dbReference type="GO" id="GO:0001927">
    <property type="term" value="P:exocyst assembly"/>
    <property type="evidence" value="ECO:0007669"/>
    <property type="project" value="EnsemblFungi"/>
</dbReference>
<keyword evidence="3 4" id="KW-0268">Exocytosis</keyword>
<evidence type="ECO:0000313" key="6">
    <source>
        <dbReference type="EMBL" id="ODQ59982.1"/>
    </source>
</evidence>
<dbReference type="RefSeq" id="XP_019039189.1">
    <property type="nucleotide sequence ID" value="XM_019183396.1"/>
</dbReference>
<dbReference type="GO" id="GO:0005934">
    <property type="term" value="C:cellular bud tip"/>
    <property type="evidence" value="ECO:0007669"/>
    <property type="project" value="EnsemblFungi"/>
</dbReference>
<protein>
    <recommendedName>
        <fullName evidence="4">Exocyst complex protein EXO70</fullName>
    </recommendedName>
</protein>
<dbReference type="PANTHER" id="PTHR12542:SF41">
    <property type="entry name" value="EXOCYST COMPLEX COMPONENT 7"/>
    <property type="match status" value="1"/>
</dbReference>
<dbReference type="GO" id="GO:0000131">
    <property type="term" value="C:incipient cellular bud site"/>
    <property type="evidence" value="ECO:0007669"/>
    <property type="project" value="EnsemblFungi"/>
</dbReference>
<dbReference type="Pfam" id="PF03081">
    <property type="entry name" value="Exo70_C"/>
    <property type="match status" value="1"/>
</dbReference>
<keyword evidence="4" id="KW-0653">Protein transport</keyword>
<dbReference type="Gene3D" id="1.10.357.60">
    <property type="match status" value="1"/>
</dbReference>
<keyword evidence="2 4" id="KW-0813">Transport</keyword>
<evidence type="ECO:0000256" key="2">
    <source>
        <dbReference type="ARBA" id="ARBA00022448"/>
    </source>
</evidence>
<dbReference type="EMBL" id="KV454210">
    <property type="protein sequence ID" value="ODQ59982.1"/>
    <property type="molecule type" value="Genomic_DNA"/>
</dbReference>
<dbReference type="Gene3D" id="1.20.1310.30">
    <property type="match status" value="1"/>
</dbReference>
<dbReference type="Gene3D" id="1.20.58.1150">
    <property type="match status" value="1"/>
</dbReference>
<feature type="domain" description="Exocyst complex subunit Exo70 C-terminal" evidence="5">
    <location>
        <begin position="233"/>
        <end position="604"/>
    </location>
</feature>
<evidence type="ECO:0000256" key="3">
    <source>
        <dbReference type="ARBA" id="ARBA00022483"/>
    </source>
</evidence>
<dbReference type="InterPro" id="IPR046364">
    <property type="entry name" value="Exo70_C"/>
</dbReference>
<accession>A0A1E3P502</accession>
<dbReference type="Proteomes" id="UP000094112">
    <property type="component" value="Unassembled WGS sequence"/>
</dbReference>
<dbReference type="GO" id="GO:0005546">
    <property type="term" value="F:phosphatidylinositol-4,5-bisphosphate binding"/>
    <property type="evidence" value="ECO:0007669"/>
    <property type="project" value="EnsemblFungi"/>
</dbReference>
<dbReference type="GO" id="GO:0006893">
    <property type="term" value="P:Golgi to plasma membrane transport"/>
    <property type="evidence" value="ECO:0007669"/>
    <property type="project" value="EnsemblFungi"/>
</dbReference>
<dbReference type="InterPro" id="IPR016159">
    <property type="entry name" value="Cullin_repeat-like_dom_sf"/>
</dbReference>
<keyword evidence="7" id="KW-1185">Reference proteome</keyword>
<dbReference type="Gene3D" id="1.20.1280.170">
    <property type="entry name" value="Exocyst complex component Exo70"/>
    <property type="match status" value="1"/>
</dbReference>
<evidence type="ECO:0000256" key="4">
    <source>
        <dbReference type="RuleBase" id="RU365026"/>
    </source>
</evidence>
<dbReference type="GO" id="GO:0015031">
    <property type="term" value="P:protein transport"/>
    <property type="evidence" value="ECO:0007669"/>
    <property type="project" value="UniProtKB-KW"/>
</dbReference>
<dbReference type="STRING" id="683960.A0A1E3P502"/>
<dbReference type="GO" id="GO:0051601">
    <property type="term" value="P:exocyst localization"/>
    <property type="evidence" value="ECO:0007669"/>
    <property type="project" value="EnsemblFungi"/>
</dbReference>
<evidence type="ECO:0000259" key="5">
    <source>
        <dbReference type="Pfam" id="PF03081"/>
    </source>
</evidence>
<sequence>MSFSQLSVDIDEADAVVLQESLIKTRSLINQISQSLTKISQSTSKSENLLSPIVDKNKRLSVFKRNIDESLLAVSNVQGIASEASIYESRLSERIDNVKAYITTIHKSEDILERLSDNGNGEYRGISENLSKTILDSEFKLKSFFKDLILPDSQPFDPQIFMNQRKPFPYLSNVKLRDVNLILNFFYENEQKKSIDNLFVESRSKLVVDSLAFLEPFTKHKKRNDKVPYEKGSNGIGNYTEAYLGFLSNEYALCEDIFKNDKERLLINYQQIIHYSVENYSKIINSILDAIQNSLTNDGLLVFELIDNLTKILSMLRSKSKETYPSLQSSLESCRSTARSLFKDLLKFTETRVNSLIQLPQDNGISEITVEVMSKARKFSEYKDGALNVMNNMKAGSWIPQPKPQWLSTFSSISQTTVIEDGDPKQLLSSFFSDVIDALIICLELKAQQLLKKKQTLGYFLITNITLVEQIISRSELKNILDSVGFARLEKLKKRSLNYFLTGWKQVASYLLDVNVVGKLSSKDRDAIKEKFRNFNSEFDELVKSYKSYNITDPSLKKFLSKEISFISPLYHRFHDKHVSGDFTKHTDKYIKYDKREFDRILDSLAK</sequence>
<dbReference type="OrthoDB" id="1922221at2759"/>
<comment type="function">
    <text evidence="4">Involved in the secretory pathway as part of the exocyst complex which tethers secretory vesicles to the sites of exocytosis. Also plays a role in the assembly of the exocyst.</text>
</comment>
<evidence type="ECO:0000256" key="1">
    <source>
        <dbReference type="ARBA" id="ARBA00006756"/>
    </source>
</evidence>